<dbReference type="InterPro" id="IPR009057">
    <property type="entry name" value="Homeodomain-like_sf"/>
</dbReference>
<accession>A0A7X5QYF7</accession>
<evidence type="ECO:0000259" key="3">
    <source>
        <dbReference type="PROSITE" id="PS50977"/>
    </source>
</evidence>
<dbReference type="EMBL" id="JAAMOX010000001">
    <property type="protein sequence ID" value="NIH52241.1"/>
    <property type="molecule type" value="Genomic_DNA"/>
</dbReference>
<gene>
    <name evidence="4" type="ORF">FHX76_000109</name>
</gene>
<proteinExistence type="predicted"/>
<evidence type="ECO:0000313" key="5">
    <source>
        <dbReference type="Proteomes" id="UP000541033"/>
    </source>
</evidence>
<evidence type="ECO:0000256" key="1">
    <source>
        <dbReference type="ARBA" id="ARBA00023125"/>
    </source>
</evidence>
<comment type="caution">
    <text evidence="4">The sequence shown here is derived from an EMBL/GenBank/DDBJ whole genome shotgun (WGS) entry which is preliminary data.</text>
</comment>
<dbReference type="Proteomes" id="UP000541033">
    <property type="component" value="Unassembled WGS sequence"/>
</dbReference>
<name>A0A7X5QYF7_9MICO</name>
<dbReference type="PROSITE" id="PS50977">
    <property type="entry name" value="HTH_TETR_2"/>
    <property type="match status" value="1"/>
</dbReference>
<dbReference type="RefSeq" id="WP_167146517.1">
    <property type="nucleotide sequence ID" value="NZ_JAAMOX010000001.1"/>
</dbReference>
<sequence>MSRYSEVSEKGIHSMGTREQNRIQTVLAMQRATLDLVERQGLAATTIGQIAANVGVSERTFFRYFSSKEHAILPGHHDLTDALVSSDIVPGERSDMLKNLLQISRTFFANEVDRQEFRRISRLLVNEPELMGAVTRQERALVSELSPVLERKANLSFMQALLLAETVVVAWRVAWLSYAHDEVNGGDADPLALFDQTMIELGADADSADAGVVAAGSADAGVASSGR</sequence>
<keyword evidence="1 2" id="KW-0238">DNA-binding</keyword>
<reference evidence="4 5" key="1">
    <citation type="submission" date="2020-02" db="EMBL/GenBank/DDBJ databases">
        <title>Sequencing the genomes of 1000 actinobacteria strains.</title>
        <authorList>
            <person name="Klenk H.-P."/>
        </authorList>
    </citation>
    <scope>NUCLEOTIDE SEQUENCE [LARGE SCALE GENOMIC DNA]</scope>
    <source>
        <strain evidence="4 5">DSM 27960</strain>
    </source>
</reference>
<feature type="DNA-binding region" description="H-T-H motif" evidence="2">
    <location>
        <begin position="46"/>
        <end position="65"/>
    </location>
</feature>
<dbReference type="AlphaFoldDB" id="A0A7X5QYF7"/>
<dbReference type="GO" id="GO:0003677">
    <property type="term" value="F:DNA binding"/>
    <property type="evidence" value="ECO:0007669"/>
    <property type="project" value="UniProtKB-UniRule"/>
</dbReference>
<protein>
    <submittedName>
        <fullName evidence="4">AcrR family transcriptional regulator</fullName>
    </submittedName>
</protein>
<organism evidence="4 5">
    <name type="scientific">Lysinibacter cavernae</name>
    <dbReference type="NCBI Taxonomy" id="1640652"/>
    <lineage>
        <taxon>Bacteria</taxon>
        <taxon>Bacillati</taxon>
        <taxon>Actinomycetota</taxon>
        <taxon>Actinomycetes</taxon>
        <taxon>Micrococcales</taxon>
        <taxon>Microbacteriaceae</taxon>
        <taxon>Lysinibacter</taxon>
    </lineage>
</organism>
<dbReference type="InterPro" id="IPR023772">
    <property type="entry name" value="DNA-bd_HTH_TetR-type_CS"/>
</dbReference>
<dbReference type="Pfam" id="PF00440">
    <property type="entry name" value="TetR_N"/>
    <property type="match status" value="1"/>
</dbReference>
<feature type="domain" description="HTH tetR-type" evidence="3">
    <location>
        <begin position="23"/>
        <end position="83"/>
    </location>
</feature>
<dbReference type="PROSITE" id="PS01081">
    <property type="entry name" value="HTH_TETR_1"/>
    <property type="match status" value="1"/>
</dbReference>
<dbReference type="SUPFAM" id="SSF46689">
    <property type="entry name" value="Homeodomain-like"/>
    <property type="match status" value="1"/>
</dbReference>
<keyword evidence="5" id="KW-1185">Reference proteome</keyword>
<dbReference type="Gene3D" id="1.10.357.10">
    <property type="entry name" value="Tetracycline Repressor, domain 2"/>
    <property type="match status" value="1"/>
</dbReference>
<evidence type="ECO:0000313" key="4">
    <source>
        <dbReference type="EMBL" id="NIH52241.1"/>
    </source>
</evidence>
<dbReference type="InterPro" id="IPR001647">
    <property type="entry name" value="HTH_TetR"/>
</dbReference>
<evidence type="ECO:0000256" key="2">
    <source>
        <dbReference type="PROSITE-ProRule" id="PRU00335"/>
    </source>
</evidence>